<evidence type="ECO:0000256" key="1">
    <source>
        <dbReference type="SAM" id="MobiDB-lite"/>
    </source>
</evidence>
<feature type="non-terminal residue" evidence="2">
    <location>
        <position position="1"/>
    </location>
</feature>
<dbReference type="Proteomes" id="UP001194468">
    <property type="component" value="Unassembled WGS sequence"/>
</dbReference>
<proteinExistence type="predicted"/>
<feature type="region of interest" description="Disordered" evidence="1">
    <location>
        <begin position="1"/>
        <end position="38"/>
    </location>
</feature>
<dbReference type="EMBL" id="WHUW01000242">
    <property type="protein sequence ID" value="KAF8416782.1"/>
    <property type="molecule type" value="Genomic_DNA"/>
</dbReference>
<evidence type="ECO:0000313" key="2">
    <source>
        <dbReference type="EMBL" id="KAF8416782.1"/>
    </source>
</evidence>
<sequence>TRQTRAQNANKHPGQIVLDSQPKRRSKAQKAMDDQALKDAQVAREQAEMEAISRIADVEMRAEEEHTTTVNRPPVRPRPR</sequence>
<evidence type="ECO:0000313" key="3">
    <source>
        <dbReference type="Proteomes" id="UP001194468"/>
    </source>
</evidence>
<keyword evidence="3" id="KW-1185">Reference proteome</keyword>
<accession>A0AAD4BC60</accession>
<dbReference type="AlphaFoldDB" id="A0AAD4BC60"/>
<gene>
    <name evidence="2" type="ORF">L210DRAFT_792273</name>
</gene>
<name>A0AAD4BC60_BOLED</name>
<protein>
    <submittedName>
        <fullName evidence="2">Uncharacterized protein</fullName>
    </submittedName>
</protein>
<feature type="region of interest" description="Disordered" evidence="1">
    <location>
        <begin position="58"/>
        <end position="80"/>
    </location>
</feature>
<feature type="non-terminal residue" evidence="2">
    <location>
        <position position="80"/>
    </location>
</feature>
<reference evidence="2" key="1">
    <citation type="submission" date="2019-10" db="EMBL/GenBank/DDBJ databases">
        <authorList>
            <consortium name="DOE Joint Genome Institute"/>
            <person name="Kuo A."/>
            <person name="Miyauchi S."/>
            <person name="Kiss E."/>
            <person name="Drula E."/>
            <person name="Kohler A."/>
            <person name="Sanchez-Garcia M."/>
            <person name="Andreopoulos B."/>
            <person name="Barry K.W."/>
            <person name="Bonito G."/>
            <person name="Buee M."/>
            <person name="Carver A."/>
            <person name="Chen C."/>
            <person name="Cichocki N."/>
            <person name="Clum A."/>
            <person name="Culley D."/>
            <person name="Crous P.W."/>
            <person name="Fauchery L."/>
            <person name="Girlanda M."/>
            <person name="Hayes R."/>
            <person name="Keri Z."/>
            <person name="LaButti K."/>
            <person name="Lipzen A."/>
            <person name="Lombard V."/>
            <person name="Magnuson J."/>
            <person name="Maillard F."/>
            <person name="Morin E."/>
            <person name="Murat C."/>
            <person name="Nolan M."/>
            <person name="Ohm R."/>
            <person name="Pangilinan J."/>
            <person name="Pereira M."/>
            <person name="Perotto S."/>
            <person name="Peter M."/>
            <person name="Riley R."/>
            <person name="Sitrit Y."/>
            <person name="Stielow B."/>
            <person name="Szollosi G."/>
            <person name="Zifcakova L."/>
            <person name="Stursova M."/>
            <person name="Spatafora J.W."/>
            <person name="Tedersoo L."/>
            <person name="Vaario L.-M."/>
            <person name="Yamada A."/>
            <person name="Yan M."/>
            <person name="Wang P."/>
            <person name="Xu J."/>
            <person name="Bruns T."/>
            <person name="Baldrian P."/>
            <person name="Vilgalys R."/>
            <person name="Henrissat B."/>
            <person name="Grigoriev I.V."/>
            <person name="Hibbett D."/>
            <person name="Nagy L.G."/>
            <person name="Martin F.M."/>
        </authorList>
    </citation>
    <scope>NUCLEOTIDE SEQUENCE</scope>
    <source>
        <strain evidence="2">BED1</strain>
    </source>
</reference>
<reference evidence="2" key="2">
    <citation type="journal article" date="2020" name="Nat. Commun.">
        <title>Large-scale genome sequencing of mycorrhizal fungi provides insights into the early evolution of symbiotic traits.</title>
        <authorList>
            <person name="Miyauchi S."/>
            <person name="Kiss E."/>
            <person name="Kuo A."/>
            <person name="Drula E."/>
            <person name="Kohler A."/>
            <person name="Sanchez-Garcia M."/>
            <person name="Morin E."/>
            <person name="Andreopoulos B."/>
            <person name="Barry K.W."/>
            <person name="Bonito G."/>
            <person name="Buee M."/>
            <person name="Carver A."/>
            <person name="Chen C."/>
            <person name="Cichocki N."/>
            <person name="Clum A."/>
            <person name="Culley D."/>
            <person name="Crous P.W."/>
            <person name="Fauchery L."/>
            <person name="Girlanda M."/>
            <person name="Hayes R.D."/>
            <person name="Keri Z."/>
            <person name="LaButti K."/>
            <person name="Lipzen A."/>
            <person name="Lombard V."/>
            <person name="Magnuson J."/>
            <person name="Maillard F."/>
            <person name="Murat C."/>
            <person name="Nolan M."/>
            <person name="Ohm R.A."/>
            <person name="Pangilinan J."/>
            <person name="Pereira M.F."/>
            <person name="Perotto S."/>
            <person name="Peter M."/>
            <person name="Pfister S."/>
            <person name="Riley R."/>
            <person name="Sitrit Y."/>
            <person name="Stielow J.B."/>
            <person name="Szollosi G."/>
            <person name="Zifcakova L."/>
            <person name="Stursova M."/>
            <person name="Spatafora J.W."/>
            <person name="Tedersoo L."/>
            <person name="Vaario L.M."/>
            <person name="Yamada A."/>
            <person name="Yan M."/>
            <person name="Wang P."/>
            <person name="Xu J."/>
            <person name="Bruns T."/>
            <person name="Baldrian P."/>
            <person name="Vilgalys R."/>
            <person name="Dunand C."/>
            <person name="Henrissat B."/>
            <person name="Grigoriev I.V."/>
            <person name="Hibbett D."/>
            <person name="Nagy L.G."/>
            <person name="Martin F.M."/>
        </authorList>
    </citation>
    <scope>NUCLEOTIDE SEQUENCE</scope>
    <source>
        <strain evidence="2">BED1</strain>
    </source>
</reference>
<feature type="compositionally biased region" description="Polar residues" evidence="1">
    <location>
        <begin position="1"/>
        <end position="10"/>
    </location>
</feature>
<organism evidence="2 3">
    <name type="scientific">Boletus edulis BED1</name>
    <dbReference type="NCBI Taxonomy" id="1328754"/>
    <lineage>
        <taxon>Eukaryota</taxon>
        <taxon>Fungi</taxon>
        <taxon>Dikarya</taxon>
        <taxon>Basidiomycota</taxon>
        <taxon>Agaricomycotina</taxon>
        <taxon>Agaricomycetes</taxon>
        <taxon>Agaricomycetidae</taxon>
        <taxon>Boletales</taxon>
        <taxon>Boletineae</taxon>
        <taxon>Boletaceae</taxon>
        <taxon>Boletoideae</taxon>
        <taxon>Boletus</taxon>
    </lineage>
</organism>
<comment type="caution">
    <text evidence="2">The sequence shown here is derived from an EMBL/GenBank/DDBJ whole genome shotgun (WGS) entry which is preliminary data.</text>
</comment>
<feature type="compositionally biased region" description="Basic and acidic residues" evidence="1">
    <location>
        <begin position="58"/>
        <end position="67"/>
    </location>
</feature>